<feature type="compositionally biased region" description="Low complexity" evidence="1">
    <location>
        <begin position="783"/>
        <end position="800"/>
    </location>
</feature>
<feature type="region of interest" description="Disordered" evidence="1">
    <location>
        <begin position="32"/>
        <end position="55"/>
    </location>
</feature>
<name>A0A0F9R498_9ZZZZ</name>
<feature type="compositionally biased region" description="Basic and acidic residues" evidence="1">
    <location>
        <begin position="395"/>
        <end position="406"/>
    </location>
</feature>
<reference evidence="2" key="1">
    <citation type="journal article" date="2015" name="Nature">
        <title>Complex archaea that bridge the gap between prokaryotes and eukaryotes.</title>
        <authorList>
            <person name="Spang A."/>
            <person name="Saw J.H."/>
            <person name="Jorgensen S.L."/>
            <person name="Zaremba-Niedzwiedzka K."/>
            <person name="Martijn J."/>
            <person name="Lind A.E."/>
            <person name="van Eijk R."/>
            <person name="Schleper C."/>
            <person name="Guy L."/>
            <person name="Ettema T.J."/>
        </authorList>
    </citation>
    <scope>NUCLEOTIDE SEQUENCE</scope>
</reference>
<feature type="region of interest" description="Disordered" evidence="1">
    <location>
        <begin position="1786"/>
        <end position="1808"/>
    </location>
</feature>
<comment type="caution">
    <text evidence="2">The sequence shown here is derived from an EMBL/GenBank/DDBJ whole genome shotgun (WGS) entry which is preliminary data.</text>
</comment>
<dbReference type="EMBL" id="LAZR01001472">
    <property type="protein sequence ID" value="KKN44077.1"/>
    <property type="molecule type" value="Genomic_DNA"/>
</dbReference>
<accession>A0A0F9R498</accession>
<protein>
    <submittedName>
        <fullName evidence="2">Uncharacterized protein</fullName>
    </submittedName>
</protein>
<feature type="compositionally biased region" description="Basic and acidic residues" evidence="1">
    <location>
        <begin position="45"/>
        <end position="55"/>
    </location>
</feature>
<sequence>MGTSTLFRFLHSDFPEEEEEKLDEEASILFGFLHPQPVTDPTPSDDERSSRARTTEEAIFEQGARFSLKDSPVVRSVKSGFAQVGSDVKSLVQRVLGDVEGANQTLKEAEALGQLNAQADEFSAIPNTIQRGIRSMISSLTQLGILAPTGPIGIIGGFGLSRFNQALGEADRAGFDESEAISFASKAGIIEAGITAIFQGIGRGGLEAMFGRSVSTAAAQTAGKTVAKQGLKEGLKAVGRGTINELAEEEIISILDLANQKVSDINPEAFTPERIVGTFQSAVVDTAVATVMTMGAAHGAAGAASLATASKATEIDETVDPISSRPLRAEESIDVKEVKETQREEVDKSLEIDRSRTEPPPGRAPEAEATDVPTSEDANVEVVPEQGAEVQDLGGEEKTEGTERGKVNPSFPVDQIELDPKRFQFKLSAGPQGTTGALSDVQSFDPNLAGIVQVYQEPESGRVFVVNGHNRVVLAKRALSEGQSVAATIPVRFLDVESESEARAVGALTNIAEGRGTSLDAAKFFRDTGLNREDLQAKGVPLRENTAAEGLGLANLAPALFNRVVEGDLSVRRGALIGEKLSDENIQLQLVDEILREENRGRKVNDATVSELIDQINVAPVATETQETLFGDETRSRSLAFDRARLVSTIRGRLGKDKRLFALVSKNAAGLERGGNVIDSTGSAAVSSEAAVLLDIFDRVKDIKGPVSDVLNRAAERIGSGEDAKTVTKEAFEEIRAPLSEVITRAKAKGPGRSEGDTAGAETQGLSDPFALDAGTGQSDLFAEASSPESTSPESEPEGAVVPSASVEDEAVASLRESASPINTETDEGSPGRESSLSDEQIDSRFDDEGGFIKIDSVTEATKKVGRSTRGFLRRFFTSKGDLPQDTFEAMIKRDGWFNSQTKRIQFTLRDFDKAAGIAYGGRNKMTNEQIQAVDAVMKGEVEPQTIPKPMRAITQRMRDEIDAMSARLLDSGLAEGELRATIEENLGFYAKRSYRAFKDPSWAEKVPPEVRARAKSFLRQQFQVPENLEGLSRGQLLRLARSHGLVGGPQGQPRADFVPDLKSSTLIEALKNVGNTEEKIEGLIDQLLYEGKAAESPVAMLAKGKLGSKDLSIFKKRKEIAPEIRELLGEFKNARVNYTQSVSSMAQVISNHQFLEQVKRDGVGRFLFRTPITNEDGQFKTRIASDESSALSPLNGLFTTPEIKRAFEDALEPKTNPLWLRVYLGANSAVKLSKTVFSPMTHVRNVVGNIGFAVANGHWRVGKAGGAFKTTMASIGALSDAKYRDLFLKMQRLGVVHESARAGELRDVIRDASQGNIDQFAEDSARGLGGRLVRGTVEVYRVEDDIWKVFAFENEKARYAKALPDATESEIEEIAARIVRNTYPTYSLVPKGIKLLRRFPVVGTFVSFPAEVARTGWNTLSLARSELADPQLRGIGAQRAAGIVTAASGVYAVSMASAFLFGIGRDDEEDLREFLPPWTKNSQLIHLGRRKNGNYRYIDLGYSDPYSYLRNPVTALLRGDDFEDGLIEAMMEAFEPFLGEEILFGKILDVRRNKKPNGGRVFNPEDEFLKRSEDIALHFYDAFEPGAFRSARRVVSGLRGEVNIYGKSFDPTLESLAVVTGQRLSEVDVRQSLSFHTSRFSEGLSDSTRILLKTAGRSGTVSSAELTDAFMRSNRARHTWFDRLHGQARAAIRLGVTGEEVEAILLSGGLSKQNAKSVIDGGYKPYIPSSTFLSSLSGRINQEDVVARQQLMVKLGIAAFDDEYGASLAMGDVISSELGKAFRSPLAAKDRERDESDASFSQRRSKREREISQARQFLSGLEIDEDQAVELLIIREMDRTGKTRVAVIRSRRTKTGKLTLFGKKLLRIRRLLDKDVEQAAKKRLRRLESKKKAL</sequence>
<proteinExistence type="predicted"/>
<feature type="region of interest" description="Disordered" evidence="1">
    <location>
        <begin position="317"/>
        <end position="413"/>
    </location>
</feature>
<gene>
    <name evidence="2" type="ORF">LCGC14_0696830</name>
</gene>
<evidence type="ECO:0000313" key="2">
    <source>
        <dbReference type="EMBL" id="KKN44077.1"/>
    </source>
</evidence>
<feature type="compositionally biased region" description="Basic and acidic residues" evidence="1">
    <location>
        <begin position="327"/>
        <end position="357"/>
    </location>
</feature>
<evidence type="ECO:0000256" key="1">
    <source>
        <dbReference type="SAM" id="MobiDB-lite"/>
    </source>
</evidence>
<feature type="region of interest" description="Disordered" evidence="1">
    <location>
        <begin position="743"/>
        <end position="845"/>
    </location>
</feature>
<organism evidence="2">
    <name type="scientific">marine sediment metagenome</name>
    <dbReference type="NCBI Taxonomy" id="412755"/>
    <lineage>
        <taxon>unclassified sequences</taxon>
        <taxon>metagenomes</taxon>
        <taxon>ecological metagenomes</taxon>
    </lineage>
</organism>